<keyword evidence="5 15" id="KW-0597">Phosphoprotein</keyword>
<dbReference type="Pfam" id="PF02518">
    <property type="entry name" value="HATPase_c"/>
    <property type="match status" value="1"/>
</dbReference>
<keyword evidence="8" id="KW-0547">Nucleotide-binding</keyword>
<sequence>MEMLAIPVPKLDGLLFSLIGLAVVIGVAGIAILRTTIGERKQLARELDLARQAAHQATQEARQAAESKSQFLANMSHEIRTPLNGVIGMTELLLQTALTDEQRQYQSLVLSSAQTLLDLLNDILDLSKIEAGKLDLDRVPIALRELLTQTMHLMGHRADEKGLELILRIDDPVPDHVWGDPTRLRQVIVNLVGNALKFTQIGEVELRVQVDSRDPAPPFQTETASQVIKPIRFTVSDTGIGIATDHRVKIFESFSQADASTTRQYGGTGLGLTICASLVQMMGGEMRVDSELGVGSQFHFTIPLEVHDAKHAASPPSSPISLRGLRGLVVDDNATNRMLCCEMLKSWQASATDASSGEEALVKMRQACDTNKPYDVVLLDGMMPQMDGFEVARQMTQDELLRRIPVVMLSSMDAGARRSDPAYAVIQHFLLKPVARRDLRDVLESLVGAPRPSLSPRMPFERVDTPRQILLAEDAIVNQKVAVTMLKKRGHHVTLVCNGQEAVERFRDGGFDVVLMDVQMPLMDGLAATAAIRDLEREQNRDARHRTPIIAMTAHAMKGDKERCLDAGMDGYVAKPFCPEELFRVVEHHARSDPNASDRDPSITKETEGLVPATTTNHDVFDPEAMLRNTGGDVAFAKQLIEMFQTESILQLQEIQSAVEQRDAAAIQSAAHTLKGSVAIFGADPCMDAVRKLEGISKQGDLTEIEPAWHSVQSLTEQLREALCGFQ</sequence>
<dbReference type="PROSITE" id="PS50110">
    <property type="entry name" value="RESPONSE_REGULATORY"/>
    <property type="match status" value="2"/>
</dbReference>
<dbReference type="InterPro" id="IPR003661">
    <property type="entry name" value="HisK_dim/P_dom"/>
</dbReference>
<dbReference type="CDD" id="cd16922">
    <property type="entry name" value="HATPase_EvgS-ArcB-TorS-like"/>
    <property type="match status" value="1"/>
</dbReference>
<keyword evidence="13 18" id="KW-0472">Membrane</keyword>
<keyword evidence="7 18" id="KW-0812">Transmembrane</keyword>
<evidence type="ECO:0000313" key="22">
    <source>
        <dbReference type="EMBL" id="TWU42393.1"/>
    </source>
</evidence>
<dbReference type="EMBL" id="SJPV01000001">
    <property type="protein sequence ID" value="TWU42393.1"/>
    <property type="molecule type" value="Genomic_DNA"/>
</dbReference>
<evidence type="ECO:0000259" key="19">
    <source>
        <dbReference type="PROSITE" id="PS50109"/>
    </source>
</evidence>
<dbReference type="EC" id="2.7.13.3" evidence="3"/>
<dbReference type="Pfam" id="PF01627">
    <property type="entry name" value="Hpt"/>
    <property type="match status" value="1"/>
</dbReference>
<dbReference type="Gene3D" id="1.20.120.160">
    <property type="entry name" value="HPT domain"/>
    <property type="match status" value="1"/>
</dbReference>
<feature type="modified residue" description="Phosphohistidine" evidence="14">
    <location>
        <position position="672"/>
    </location>
</feature>
<feature type="modified residue" description="4-aspartylphosphate" evidence="15">
    <location>
        <position position="380"/>
    </location>
</feature>
<evidence type="ECO:0000256" key="8">
    <source>
        <dbReference type="ARBA" id="ARBA00022741"/>
    </source>
</evidence>
<dbReference type="PRINTS" id="PR00344">
    <property type="entry name" value="BCTRLSENSOR"/>
</dbReference>
<dbReference type="InterPro" id="IPR004358">
    <property type="entry name" value="Sig_transdc_His_kin-like_C"/>
</dbReference>
<organism evidence="22 23">
    <name type="scientific">Novipirellula artificiosorum</name>
    <dbReference type="NCBI Taxonomy" id="2528016"/>
    <lineage>
        <taxon>Bacteria</taxon>
        <taxon>Pseudomonadati</taxon>
        <taxon>Planctomycetota</taxon>
        <taxon>Planctomycetia</taxon>
        <taxon>Pirellulales</taxon>
        <taxon>Pirellulaceae</taxon>
        <taxon>Novipirellula</taxon>
    </lineage>
</organism>
<evidence type="ECO:0000256" key="13">
    <source>
        <dbReference type="ARBA" id="ARBA00023136"/>
    </source>
</evidence>
<evidence type="ECO:0000259" key="20">
    <source>
        <dbReference type="PROSITE" id="PS50110"/>
    </source>
</evidence>
<dbReference type="GO" id="GO:0005524">
    <property type="term" value="F:ATP binding"/>
    <property type="evidence" value="ECO:0007669"/>
    <property type="project" value="UniProtKB-KW"/>
</dbReference>
<dbReference type="FunFam" id="1.10.287.130:FF:000002">
    <property type="entry name" value="Two-component osmosensing histidine kinase"/>
    <property type="match status" value="1"/>
</dbReference>
<feature type="domain" description="HPt" evidence="21">
    <location>
        <begin position="633"/>
        <end position="727"/>
    </location>
</feature>
<feature type="coiled-coil region" evidence="16">
    <location>
        <begin position="40"/>
        <end position="67"/>
    </location>
</feature>
<evidence type="ECO:0000259" key="21">
    <source>
        <dbReference type="PROSITE" id="PS50894"/>
    </source>
</evidence>
<keyword evidence="11 18" id="KW-1133">Transmembrane helix</keyword>
<evidence type="ECO:0000256" key="6">
    <source>
        <dbReference type="ARBA" id="ARBA00022679"/>
    </source>
</evidence>
<dbReference type="SUPFAM" id="SSF55874">
    <property type="entry name" value="ATPase domain of HSP90 chaperone/DNA topoisomerase II/histidine kinase"/>
    <property type="match status" value="1"/>
</dbReference>
<dbReference type="InterPro" id="IPR005467">
    <property type="entry name" value="His_kinase_dom"/>
</dbReference>
<dbReference type="Gene3D" id="3.30.565.10">
    <property type="entry name" value="Histidine kinase-like ATPase, C-terminal domain"/>
    <property type="match status" value="1"/>
</dbReference>
<protein>
    <recommendedName>
        <fullName evidence="3">histidine kinase</fullName>
        <ecNumber evidence="3">2.7.13.3</ecNumber>
    </recommendedName>
</protein>
<dbReference type="CDD" id="cd00082">
    <property type="entry name" value="HisKA"/>
    <property type="match status" value="1"/>
</dbReference>
<evidence type="ECO:0000256" key="10">
    <source>
        <dbReference type="ARBA" id="ARBA00022840"/>
    </source>
</evidence>
<dbReference type="OrthoDB" id="9762493at2"/>
<accession>A0A5C6DY80</accession>
<dbReference type="Pfam" id="PF00072">
    <property type="entry name" value="Response_reg"/>
    <property type="match status" value="2"/>
</dbReference>
<dbReference type="CDD" id="cd17546">
    <property type="entry name" value="REC_hyHK_CKI1_RcsC-like"/>
    <property type="match status" value="1"/>
</dbReference>
<evidence type="ECO:0000256" key="18">
    <source>
        <dbReference type="SAM" id="Phobius"/>
    </source>
</evidence>
<evidence type="ECO:0000256" key="7">
    <source>
        <dbReference type="ARBA" id="ARBA00022692"/>
    </source>
</evidence>
<dbReference type="PANTHER" id="PTHR45339:SF1">
    <property type="entry name" value="HYBRID SIGNAL TRANSDUCTION HISTIDINE KINASE J"/>
    <property type="match status" value="1"/>
</dbReference>
<evidence type="ECO:0000256" key="9">
    <source>
        <dbReference type="ARBA" id="ARBA00022777"/>
    </source>
</evidence>
<dbReference type="SMART" id="SM00387">
    <property type="entry name" value="HATPase_c"/>
    <property type="match status" value="1"/>
</dbReference>
<evidence type="ECO:0000256" key="16">
    <source>
        <dbReference type="SAM" id="Coils"/>
    </source>
</evidence>
<dbReference type="PROSITE" id="PS50109">
    <property type="entry name" value="HIS_KIN"/>
    <property type="match status" value="1"/>
</dbReference>
<evidence type="ECO:0000256" key="4">
    <source>
        <dbReference type="ARBA" id="ARBA00022475"/>
    </source>
</evidence>
<dbReference type="InterPro" id="IPR036890">
    <property type="entry name" value="HATPase_C_sf"/>
</dbReference>
<dbReference type="FunFam" id="3.30.565.10:FF:000078">
    <property type="entry name" value="Two-component sensor histidine kinase"/>
    <property type="match status" value="1"/>
</dbReference>
<dbReference type="SMART" id="SM00448">
    <property type="entry name" value="REC"/>
    <property type="match status" value="2"/>
</dbReference>
<evidence type="ECO:0000256" key="12">
    <source>
        <dbReference type="ARBA" id="ARBA00023012"/>
    </source>
</evidence>
<keyword evidence="12" id="KW-0902">Two-component regulatory system</keyword>
<comment type="caution">
    <text evidence="22">The sequence shown here is derived from an EMBL/GenBank/DDBJ whole genome shotgun (WGS) entry which is preliminary data.</text>
</comment>
<feature type="region of interest" description="Disordered" evidence="17">
    <location>
        <begin position="589"/>
        <end position="608"/>
    </location>
</feature>
<dbReference type="CDD" id="cd00088">
    <property type="entry name" value="HPT"/>
    <property type="match status" value="1"/>
</dbReference>
<dbReference type="InterPro" id="IPR036641">
    <property type="entry name" value="HPT_dom_sf"/>
</dbReference>
<comment type="catalytic activity">
    <reaction evidence="1">
        <text>ATP + protein L-histidine = ADP + protein N-phospho-L-histidine.</text>
        <dbReference type="EC" id="2.7.13.3"/>
    </reaction>
</comment>
<dbReference type="AlphaFoldDB" id="A0A5C6DY80"/>
<dbReference type="SUPFAM" id="SSF52172">
    <property type="entry name" value="CheY-like"/>
    <property type="match status" value="2"/>
</dbReference>
<dbReference type="InterPro" id="IPR011006">
    <property type="entry name" value="CheY-like_superfamily"/>
</dbReference>
<keyword evidence="10" id="KW-0067">ATP-binding</keyword>
<gene>
    <name evidence="22" type="primary">barA_1</name>
    <name evidence="22" type="ORF">Poly41_06900</name>
</gene>
<dbReference type="SUPFAM" id="SSF47226">
    <property type="entry name" value="Histidine-containing phosphotransfer domain, HPT domain"/>
    <property type="match status" value="1"/>
</dbReference>
<evidence type="ECO:0000256" key="15">
    <source>
        <dbReference type="PROSITE-ProRule" id="PRU00169"/>
    </source>
</evidence>
<keyword evidence="6 22" id="KW-0808">Transferase</keyword>
<reference evidence="22 23" key="1">
    <citation type="submission" date="2019-02" db="EMBL/GenBank/DDBJ databases">
        <title>Deep-cultivation of Planctomycetes and their phenomic and genomic characterization uncovers novel biology.</title>
        <authorList>
            <person name="Wiegand S."/>
            <person name="Jogler M."/>
            <person name="Boedeker C."/>
            <person name="Pinto D."/>
            <person name="Vollmers J."/>
            <person name="Rivas-Marin E."/>
            <person name="Kohn T."/>
            <person name="Peeters S.H."/>
            <person name="Heuer A."/>
            <person name="Rast P."/>
            <person name="Oberbeckmann S."/>
            <person name="Bunk B."/>
            <person name="Jeske O."/>
            <person name="Meyerdierks A."/>
            <person name="Storesund J.E."/>
            <person name="Kallscheuer N."/>
            <person name="Luecker S."/>
            <person name="Lage O.M."/>
            <person name="Pohl T."/>
            <person name="Merkel B.J."/>
            <person name="Hornburger P."/>
            <person name="Mueller R.-W."/>
            <person name="Bruemmer F."/>
            <person name="Labrenz M."/>
            <person name="Spormann A.M."/>
            <person name="Op Den Camp H."/>
            <person name="Overmann J."/>
            <person name="Amann R."/>
            <person name="Jetten M.S.M."/>
            <person name="Mascher T."/>
            <person name="Medema M.H."/>
            <person name="Devos D.P."/>
            <person name="Kaster A.-K."/>
            <person name="Ovreas L."/>
            <person name="Rohde M."/>
            <person name="Galperin M.Y."/>
            <person name="Jogler C."/>
        </authorList>
    </citation>
    <scope>NUCLEOTIDE SEQUENCE [LARGE SCALE GENOMIC DNA]</scope>
    <source>
        <strain evidence="22 23">Poly41</strain>
    </source>
</reference>
<evidence type="ECO:0000313" key="23">
    <source>
        <dbReference type="Proteomes" id="UP000319143"/>
    </source>
</evidence>
<dbReference type="InterPro" id="IPR036097">
    <property type="entry name" value="HisK_dim/P_sf"/>
</dbReference>
<dbReference type="Gene3D" id="1.10.287.130">
    <property type="match status" value="1"/>
</dbReference>
<dbReference type="GO" id="GO:0000155">
    <property type="term" value="F:phosphorelay sensor kinase activity"/>
    <property type="evidence" value="ECO:0007669"/>
    <property type="project" value="InterPro"/>
</dbReference>
<evidence type="ECO:0000256" key="17">
    <source>
        <dbReference type="SAM" id="MobiDB-lite"/>
    </source>
</evidence>
<keyword evidence="4" id="KW-1003">Cell membrane</keyword>
<evidence type="ECO:0000256" key="3">
    <source>
        <dbReference type="ARBA" id="ARBA00012438"/>
    </source>
</evidence>
<evidence type="ECO:0000256" key="2">
    <source>
        <dbReference type="ARBA" id="ARBA00004651"/>
    </source>
</evidence>
<evidence type="ECO:0000256" key="14">
    <source>
        <dbReference type="PROSITE-ProRule" id="PRU00110"/>
    </source>
</evidence>
<dbReference type="GO" id="GO:0005886">
    <property type="term" value="C:plasma membrane"/>
    <property type="evidence" value="ECO:0007669"/>
    <property type="project" value="UniProtKB-SubCell"/>
</dbReference>
<keyword evidence="9 22" id="KW-0418">Kinase</keyword>
<keyword evidence="23" id="KW-1185">Reference proteome</keyword>
<feature type="domain" description="Histidine kinase" evidence="19">
    <location>
        <begin position="74"/>
        <end position="306"/>
    </location>
</feature>
<feature type="domain" description="Response regulatory" evidence="20">
    <location>
        <begin position="468"/>
        <end position="590"/>
    </location>
</feature>
<dbReference type="PROSITE" id="PS50894">
    <property type="entry name" value="HPT"/>
    <property type="match status" value="1"/>
</dbReference>
<feature type="domain" description="Response regulatory" evidence="20">
    <location>
        <begin position="326"/>
        <end position="447"/>
    </location>
</feature>
<dbReference type="InterPro" id="IPR008207">
    <property type="entry name" value="Sig_transdc_His_kin_Hpt_dom"/>
</dbReference>
<dbReference type="Proteomes" id="UP000319143">
    <property type="component" value="Unassembled WGS sequence"/>
</dbReference>
<evidence type="ECO:0000256" key="11">
    <source>
        <dbReference type="ARBA" id="ARBA00022989"/>
    </source>
</evidence>
<feature type="modified residue" description="4-aspartylphosphate" evidence="15">
    <location>
        <position position="517"/>
    </location>
</feature>
<name>A0A5C6DY80_9BACT</name>
<dbReference type="SUPFAM" id="SSF47384">
    <property type="entry name" value="Homodimeric domain of signal transducing histidine kinase"/>
    <property type="match status" value="1"/>
</dbReference>
<dbReference type="Pfam" id="PF00512">
    <property type="entry name" value="HisKA"/>
    <property type="match status" value="1"/>
</dbReference>
<evidence type="ECO:0000256" key="1">
    <source>
        <dbReference type="ARBA" id="ARBA00000085"/>
    </source>
</evidence>
<keyword evidence="16" id="KW-0175">Coiled coil</keyword>
<feature type="transmembrane region" description="Helical" evidence="18">
    <location>
        <begin position="13"/>
        <end position="33"/>
    </location>
</feature>
<dbReference type="InterPro" id="IPR003594">
    <property type="entry name" value="HATPase_dom"/>
</dbReference>
<dbReference type="Gene3D" id="3.40.50.2300">
    <property type="match status" value="2"/>
</dbReference>
<dbReference type="InterPro" id="IPR001789">
    <property type="entry name" value="Sig_transdc_resp-reg_receiver"/>
</dbReference>
<proteinExistence type="predicted"/>
<evidence type="ECO:0000256" key="5">
    <source>
        <dbReference type="ARBA" id="ARBA00022553"/>
    </source>
</evidence>
<comment type="subcellular location">
    <subcellularLocation>
        <location evidence="2">Cell membrane</location>
        <topology evidence="2">Multi-pass membrane protein</topology>
    </subcellularLocation>
</comment>
<dbReference type="PANTHER" id="PTHR45339">
    <property type="entry name" value="HYBRID SIGNAL TRANSDUCTION HISTIDINE KINASE J"/>
    <property type="match status" value="1"/>
</dbReference>
<dbReference type="SMART" id="SM00388">
    <property type="entry name" value="HisKA"/>
    <property type="match status" value="1"/>
</dbReference>